<proteinExistence type="predicted"/>
<sequence length="323" mass="34873">MPSLEAFEAYDASVVEQIARNEVKPSPVKAALDLAGKPVAKVLEIAHRSDNKYIRKAVHSIDDTIEKSLRKTIQAANGLTNADSIRKEYQKKFKLDVAELEAVRSFSLQHKDQVADAFDISNAFIVATEGAVMGAATTLLEAVPFAQIAIPSVVIADVAASMTMMSRHICQIAGAYGYPSSDPANIPHVLAAMAPTSASSDEGFMVTKAAALQEIRETAKFAAKHSGELAKGLTKEAAYPQLLHLMRYVAQRLGIVITEKELGLLIPIAGAVLNGGLNVAFQQMNHTNAKDYFRRLHLYDRYGEAAVQEAIEAAKGKWAPSGR</sequence>
<keyword evidence="2" id="KW-1185">Reference proteome</keyword>
<organism evidence="1 2">
    <name type="scientific">Paenibacillus rigui</name>
    <dbReference type="NCBI Taxonomy" id="554312"/>
    <lineage>
        <taxon>Bacteria</taxon>
        <taxon>Bacillati</taxon>
        <taxon>Bacillota</taxon>
        <taxon>Bacilli</taxon>
        <taxon>Bacillales</taxon>
        <taxon>Paenibacillaceae</taxon>
        <taxon>Paenibacillus</taxon>
    </lineage>
</organism>
<dbReference type="InterPro" id="IPR024787">
    <property type="entry name" value="EcsC"/>
</dbReference>
<dbReference type="PANTHER" id="PTHR41260:SF1">
    <property type="entry name" value="PROTEIN ECSC"/>
    <property type="match status" value="1"/>
</dbReference>
<protein>
    <recommendedName>
        <fullName evidence="3">EcsC family protein</fullName>
    </recommendedName>
</protein>
<dbReference type="EMBL" id="NMQW01000025">
    <property type="protein sequence ID" value="OXM84897.1"/>
    <property type="molecule type" value="Genomic_DNA"/>
</dbReference>
<evidence type="ECO:0000313" key="1">
    <source>
        <dbReference type="EMBL" id="OXM84897.1"/>
    </source>
</evidence>
<comment type="caution">
    <text evidence="1">The sequence shown here is derived from an EMBL/GenBank/DDBJ whole genome shotgun (WGS) entry which is preliminary data.</text>
</comment>
<dbReference type="RefSeq" id="WP_094016345.1">
    <property type="nucleotide sequence ID" value="NZ_NMQW01000025.1"/>
</dbReference>
<dbReference type="Pfam" id="PF12787">
    <property type="entry name" value="EcsC"/>
    <property type="match status" value="1"/>
</dbReference>
<evidence type="ECO:0000313" key="2">
    <source>
        <dbReference type="Proteomes" id="UP000215509"/>
    </source>
</evidence>
<name>A0A229UN20_9BACL</name>
<gene>
    <name evidence="1" type="ORF">CF651_18515</name>
</gene>
<dbReference type="OrthoDB" id="2737310at2"/>
<accession>A0A229UN20</accession>
<dbReference type="PANTHER" id="PTHR41260">
    <property type="entry name" value="PROTEIN ECSC"/>
    <property type="match status" value="1"/>
</dbReference>
<dbReference type="AlphaFoldDB" id="A0A229UN20"/>
<evidence type="ECO:0008006" key="3">
    <source>
        <dbReference type="Google" id="ProtNLM"/>
    </source>
</evidence>
<reference evidence="1 2" key="1">
    <citation type="submission" date="2017-07" db="EMBL/GenBank/DDBJ databases">
        <title>Genome sequencing and assembly of Paenibacillus rigui.</title>
        <authorList>
            <person name="Mayilraj S."/>
        </authorList>
    </citation>
    <scope>NUCLEOTIDE SEQUENCE [LARGE SCALE GENOMIC DNA]</scope>
    <source>
        <strain evidence="1 2">JCM 16352</strain>
    </source>
</reference>
<dbReference type="Proteomes" id="UP000215509">
    <property type="component" value="Unassembled WGS sequence"/>
</dbReference>